<dbReference type="EMBL" id="CP025430">
    <property type="protein sequence ID" value="AUH63967.1"/>
    <property type="molecule type" value="Genomic_DNA"/>
</dbReference>
<dbReference type="InterPro" id="IPR058502">
    <property type="entry name" value="PLL-like_beta-prop"/>
</dbReference>
<keyword evidence="4" id="KW-1185">Reference proteome</keyword>
<dbReference type="Gene3D" id="3.40.390.10">
    <property type="entry name" value="Collagenase (Catalytic Domain)"/>
    <property type="match status" value="1"/>
</dbReference>
<sequence>MSGLIGRWRRLAALALLALAALISAPTQSRAEWGGWESLGGVVLEEQSCTSWGANRIDCFARGTDRAMYHRWWDGSNWGGWENLGGVILDSPECVSWGANRIDCFARGTDAAMYHRWWDGSNWGGWENLGGVLLDKPDCVTWSANRIDCFARGTDAAMYHRWWDGRNWGGWENLGGVLLDRPDCTAWAANRIDCFARGTDAAMYHRWWDGRNWGGWENLGGTILETPNCTSWSANRIDCFARGTDRAMYHRWWDGRNWGGWENLGGTILEAPDCVNWGANRIDCFARGLDRAMYHRWWDGQNWGGWESLGGTILEQPECVSWGTNRLDCFARGTDRAMWHRWWSEVQPRTVRALTIRRHNTLAMTDGQADSILNDLGTVLTRNDGPGDVACAVGVTRNGAVGAFAETDGNLNTNAEVQQVFGLNGNIKVVPTVDFCGSAGFNTSIIGCGQTPGASFITERFTATQEGILWAHEFGHNTGLPHRTDTSDALMFPSIGSNRLRINASECGSYGGSALVSAFIVPVDMTVEAGGGNEAALMPVEEFVRQVWFEGLPLDVAARYSPADAQTLLNMLNDPAEVLYHENIANVIGMIGDPASTAALIDYVEQGPAGEGGAEGIEPDRAAAMAEKGRVSALVALGYIANRSEDPAALDYLIASTEPRVWTERDFAPVTGLSPETGAQDRTLSEYALIALGLSARPEAIAHLESLQGGGLRDGSFRATIQSEIGTALDIAGEVQTEGDVVDYYRNR</sequence>
<dbReference type="KEGG" id="pzh:CX676_07150"/>
<dbReference type="Proteomes" id="UP000234530">
    <property type="component" value="Chromosome"/>
</dbReference>
<feature type="chain" id="PRO_5014145332" description="PLL-like beta propeller domain-containing protein" evidence="1">
    <location>
        <begin position="32"/>
        <end position="748"/>
    </location>
</feature>
<dbReference type="SUPFAM" id="SSF89372">
    <property type="entry name" value="Fucose-specific lectin"/>
    <property type="match status" value="2"/>
</dbReference>
<dbReference type="SUPFAM" id="SSF55486">
    <property type="entry name" value="Metalloproteases ('zincins'), catalytic domain"/>
    <property type="match status" value="1"/>
</dbReference>
<feature type="signal peptide" evidence="1">
    <location>
        <begin position="1"/>
        <end position="31"/>
    </location>
</feature>
<gene>
    <name evidence="3" type="ORF">CX676_07150</name>
</gene>
<proteinExistence type="predicted"/>
<feature type="domain" description="PLL-like beta propeller" evidence="2">
    <location>
        <begin position="28"/>
        <end position="117"/>
    </location>
</feature>
<dbReference type="GO" id="GO:0008237">
    <property type="term" value="F:metallopeptidase activity"/>
    <property type="evidence" value="ECO:0007669"/>
    <property type="project" value="InterPro"/>
</dbReference>
<keyword evidence="1" id="KW-0732">Signal</keyword>
<feature type="domain" description="PLL-like beta propeller" evidence="2">
    <location>
        <begin position="120"/>
        <end position="345"/>
    </location>
</feature>
<dbReference type="CDD" id="cd22954">
    <property type="entry name" value="PLL_lectin"/>
    <property type="match status" value="1"/>
</dbReference>
<organism evidence="3 4">
    <name type="scientific">Paracoccus zhejiangensis</name>
    <dbReference type="NCBI Taxonomy" id="1077935"/>
    <lineage>
        <taxon>Bacteria</taxon>
        <taxon>Pseudomonadati</taxon>
        <taxon>Pseudomonadota</taxon>
        <taxon>Alphaproteobacteria</taxon>
        <taxon>Rhodobacterales</taxon>
        <taxon>Paracoccaceae</taxon>
        <taxon>Paracoccus</taxon>
    </lineage>
</organism>
<dbReference type="Pfam" id="PF26607">
    <property type="entry name" value="DUF8189"/>
    <property type="match status" value="2"/>
</dbReference>
<name>A0A2H5EXG0_9RHOB</name>
<dbReference type="AlphaFoldDB" id="A0A2H5EXG0"/>
<evidence type="ECO:0000313" key="3">
    <source>
        <dbReference type="EMBL" id="AUH63967.1"/>
    </source>
</evidence>
<dbReference type="Gene3D" id="2.120.10.70">
    <property type="entry name" value="Fucose-specific lectin"/>
    <property type="match status" value="2"/>
</dbReference>
<reference evidence="3 4" key="1">
    <citation type="journal article" date="2013" name="Antonie Van Leeuwenhoek">
        <title>Paracoccus zhejiangensis sp. nov., isolated from activated sludge in wastewater-treatment system.</title>
        <authorList>
            <person name="Wu Z.G."/>
            <person name="Zhang D.F."/>
            <person name="Liu Y.L."/>
            <person name="Wang F."/>
            <person name="Jiang X."/>
            <person name="Li C."/>
            <person name="Li S.P."/>
            <person name="Hong Q."/>
            <person name="Li W.J."/>
        </authorList>
    </citation>
    <scope>NUCLEOTIDE SEQUENCE [LARGE SCALE GENOMIC DNA]</scope>
    <source>
        <strain evidence="3 4">J6</strain>
    </source>
</reference>
<dbReference type="InterPro" id="IPR024079">
    <property type="entry name" value="MetalloPept_cat_dom_sf"/>
</dbReference>
<protein>
    <recommendedName>
        <fullName evidence="2">PLL-like beta propeller domain-containing protein</fullName>
    </recommendedName>
</protein>
<evidence type="ECO:0000313" key="4">
    <source>
        <dbReference type="Proteomes" id="UP000234530"/>
    </source>
</evidence>
<accession>A0A2H5EXG0</accession>
<evidence type="ECO:0000256" key="1">
    <source>
        <dbReference type="SAM" id="SignalP"/>
    </source>
</evidence>
<evidence type="ECO:0000259" key="2">
    <source>
        <dbReference type="Pfam" id="PF26607"/>
    </source>
</evidence>